<dbReference type="InterPro" id="IPR017948">
    <property type="entry name" value="TGFb_CS"/>
</dbReference>
<name>A0A9Q1CI76_HOLLE</name>
<evidence type="ECO:0000313" key="13">
    <source>
        <dbReference type="Proteomes" id="UP001152320"/>
    </source>
</evidence>
<accession>A0A9Q1CI76</accession>
<keyword evidence="6" id="KW-1015">Disulfide bond</keyword>
<dbReference type="PANTHER" id="PTHR11848">
    <property type="entry name" value="TGF-BETA FAMILY"/>
    <property type="match status" value="1"/>
</dbReference>
<feature type="region of interest" description="Disordered" evidence="9">
    <location>
        <begin position="298"/>
        <end position="319"/>
    </location>
</feature>
<evidence type="ECO:0000256" key="5">
    <source>
        <dbReference type="ARBA" id="ARBA00023030"/>
    </source>
</evidence>
<dbReference type="PANTHER" id="PTHR11848:SF263">
    <property type="entry name" value="PROTEIN DECAPENTAPLEGIC"/>
    <property type="match status" value="1"/>
</dbReference>
<dbReference type="GO" id="GO:0005615">
    <property type="term" value="C:extracellular space"/>
    <property type="evidence" value="ECO:0007669"/>
    <property type="project" value="TreeGrafter"/>
</dbReference>
<evidence type="ECO:0000256" key="8">
    <source>
        <dbReference type="RuleBase" id="RU000354"/>
    </source>
</evidence>
<keyword evidence="4 10" id="KW-0732">Signal</keyword>
<evidence type="ECO:0000256" key="1">
    <source>
        <dbReference type="ARBA" id="ARBA00004613"/>
    </source>
</evidence>
<comment type="subcellular location">
    <subcellularLocation>
        <location evidence="1">Secreted</location>
    </subcellularLocation>
</comment>
<dbReference type="FunFam" id="2.10.90.10:FF:000001">
    <property type="entry name" value="Bone morphogenetic protein 4"/>
    <property type="match status" value="1"/>
</dbReference>
<dbReference type="SMR" id="A0A9Q1CI76"/>
<dbReference type="GO" id="GO:0008083">
    <property type="term" value="F:growth factor activity"/>
    <property type="evidence" value="ECO:0007669"/>
    <property type="project" value="UniProtKB-KW"/>
</dbReference>
<dbReference type="PROSITE" id="PS00250">
    <property type="entry name" value="TGF_BETA_1"/>
    <property type="match status" value="1"/>
</dbReference>
<evidence type="ECO:0000256" key="2">
    <source>
        <dbReference type="ARBA" id="ARBA00006656"/>
    </source>
</evidence>
<dbReference type="InterPro" id="IPR001111">
    <property type="entry name" value="TGF-b_propeptide"/>
</dbReference>
<dbReference type="InterPro" id="IPR029034">
    <property type="entry name" value="Cystine-knot_cytokine"/>
</dbReference>
<dbReference type="Gene3D" id="2.10.90.10">
    <property type="entry name" value="Cystine-knot cytokines"/>
    <property type="match status" value="1"/>
</dbReference>
<evidence type="ECO:0000256" key="10">
    <source>
        <dbReference type="SAM" id="SignalP"/>
    </source>
</evidence>
<keyword evidence="5 8" id="KW-0339">Growth factor</keyword>
<organism evidence="12 13">
    <name type="scientific">Holothuria leucospilota</name>
    <name type="common">Black long sea cucumber</name>
    <name type="synonym">Mertensiothuria leucospilota</name>
    <dbReference type="NCBI Taxonomy" id="206669"/>
    <lineage>
        <taxon>Eukaryota</taxon>
        <taxon>Metazoa</taxon>
        <taxon>Echinodermata</taxon>
        <taxon>Eleutherozoa</taxon>
        <taxon>Echinozoa</taxon>
        <taxon>Holothuroidea</taxon>
        <taxon>Aspidochirotacea</taxon>
        <taxon>Aspidochirotida</taxon>
        <taxon>Holothuriidae</taxon>
        <taxon>Holothuria</taxon>
    </lineage>
</organism>
<dbReference type="SUPFAM" id="SSF57501">
    <property type="entry name" value="Cystine-knot cytokines"/>
    <property type="match status" value="1"/>
</dbReference>
<keyword evidence="3" id="KW-0964">Secreted</keyword>
<dbReference type="OrthoDB" id="5987191at2759"/>
<evidence type="ECO:0000256" key="3">
    <source>
        <dbReference type="ARBA" id="ARBA00022525"/>
    </source>
</evidence>
<dbReference type="Pfam" id="PF00688">
    <property type="entry name" value="TGFb_propeptide"/>
    <property type="match status" value="1"/>
</dbReference>
<evidence type="ECO:0000256" key="9">
    <source>
        <dbReference type="SAM" id="MobiDB-lite"/>
    </source>
</evidence>
<dbReference type="Pfam" id="PF00019">
    <property type="entry name" value="TGF_beta"/>
    <property type="match status" value="1"/>
</dbReference>
<dbReference type="SMART" id="SM00204">
    <property type="entry name" value="TGFB"/>
    <property type="match status" value="1"/>
</dbReference>
<dbReference type="Gene3D" id="2.60.120.970">
    <property type="match status" value="1"/>
</dbReference>
<comment type="caution">
    <text evidence="12">The sequence shown here is derived from an EMBL/GenBank/DDBJ whole genome shotgun (WGS) entry which is preliminary data.</text>
</comment>
<evidence type="ECO:0000256" key="6">
    <source>
        <dbReference type="ARBA" id="ARBA00023157"/>
    </source>
</evidence>
<dbReference type="EMBL" id="JAIZAY010000003">
    <property type="protein sequence ID" value="KAJ8044959.1"/>
    <property type="molecule type" value="Genomic_DNA"/>
</dbReference>
<dbReference type="PROSITE" id="PS51362">
    <property type="entry name" value="TGF_BETA_2"/>
    <property type="match status" value="1"/>
</dbReference>
<dbReference type="InterPro" id="IPR015615">
    <property type="entry name" value="TGF-beta-rel"/>
</dbReference>
<evidence type="ECO:0000259" key="11">
    <source>
        <dbReference type="PROSITE" id="PS51362"/>
    </source>
</evidence>
<proteinExistence type="inferred from homology"/>
<feature type="chain" id="PRO_5040423743" evidence="10">
    <location>
        <begin position="24"/>
        <end position="425"/>
    </location>
</feature>
<dbReference type="AlphaFoldDB" id="A0A9Q1CI76"/>
<keyword evidence="13" id="KW-1185">Reference proteome</keyword>
<evidence type="ECO:0000256" key="4">
    <source>
        <dbReference type="ARBA" id="ARBA00022729"/>
    </source>
</evidence>
<dbReference type="Proteomes" id="UP001152320">
    <property type="component" value="Chromosome 3"/>
</dbReference>
<keyword evidence="7" id="KW-0325">Glycoprotein</keyword>
<dbReference type="InterPro" id="IPR001839">
    <property type="entry name" value="TGF-b_C"/>
</dbReference>
<feature type="domain" description="TGF-beta family profile" evidence="11">
    <location>
        <begin position="307"/>
        <end position="425"/>
    </location>
</feature>
<feature type="signal peptide" evidence="10">
    <location>
        <begin position="1"/>
        <end position="23"/>
    </location>
</feature>
<comment type="similarity">
    <text evidence="2 8">Belongs to the TGF-beta family.</text>
</comment>
<dbReference type="GO" id="GO:0005125">
    <property type="term" value="F:cytokine activity"/>
    <property type="evidence" value="ECO:0007669"/>
    <property type="project" value="TreeGrafter"/>
</dbReference>
<dbReference type="PROSITE" id="PS51257">
    <property type="entry name" value="PROKAR_LIPOPROTEIN"/>
    <property type="match status" value="1"/>
</dbReference>
<reference evidence="12" key="1">
    <citation type="submission" date="2021-10" db="EMBL/GenBank/DDBJ databases">
        <title>Tropical sea cucumber genome reveals ecological adaptation and Cuvierian tubules defense mechanism.</title>
        <authorList>
            <person name="Chen T."/>
        </authorList>
    </citation>
    <scope>NUCLEOTIDE SEQUENCE</scope>
    <source>
        <strain evidence="12">Nanhai2018</strain>
        <tissue evidence="12">Muscle</tissue>
    </source>
</reference>
<gene>
    <name evidence="12" type="ORF">HOLleu_07865</name>
</gene>
<sequence>MVSLFRIWQVVLSVCSCALITSGGKNLAALQSSGIKGGTNLSPLPSDSDLSAHERKEMLQAFESTLLNMFGFEERPRPRGKKLVPEYIMDIYRRHSKGEETTNDFHVEGKSTGTANTIRSFHHIEDTYNDEDDVHRHRLVFNVSHHIGTEETLTAAELRLFRHAIPDHKILKRHALNSSELHADTKILQRINLYQVLKPVARNRDVIKRLIDTIIVDVRNTSWESLDIGPAIQSWTSDPNSNFGVEIEIIDPKGGPSLHGKDHVRTKRRVNDDPSMDIHDEDQWFQLRPLLVAYTDDGRTKRSTKSRIKRQKNKNRPRKLKPNCAKQTLYVDFAIVGWNDWIVAPDGYQAFYCQGECPFPMPEHLNSTNHAIVQTIVHSAEPSLVPRACCVPTELAPMNMLYFNEREQIILKNYKEMVVDNCGCR</sequence>
<evidence type="ECO:0000313" key="12">
    <source>
        <dbReference type="EMBL" id="KAJ8044959.1"/>
    </source>
</evidence>
<protein>
    <submittedName>
        <fullName evidence="12">Bone morphogenetic protein 4</fullName>
    </submittedName>
</protein>
<evidence type="ECO:0000256" key="7">
    <source>
        <dbReference type="ARBA" id="ARBA00023180"/>
    </source>
</evidence>
<feature type="compositionally biased region" description="Basic residues" evidence="9">
    <location>
        <begin position="301"/>
        <end position="319"/>
    </location>
</feature>